<dbReference type="InParanoid" id="G3AI51"/>
<evidence type="ECO:0000256" key="1">
    <source>
        <dbReference type="SAM" id="MobiDB-lite"/>
    </source>
</evidence>
<dbReference type="OrthoDB" id="4027710at2759"/>
<dbReference type="Proteomes" id="UP000000709">
    <property type="component" value="Unassembled WGS sequence"/>
</dbReference>
<dbReference type="AlphaFoldDB" id="G3AI51"/>
<feature type="region of interest" description="Disordered" evidence="1">
    <location>
        <begin position="1"/>
        <end position="37"/>
    </location>
</feature>
<dbReference type="KEGG" id="spaa:SPAPADRAFT_49409"/>
<name>G3AI51_SPAPN</name>
<keyword evidence="3" id="KW-1185">Reference proteome</keyword>
<dbReference type="HOGENOM" id="CLU_573864_0_0_1"/>
<evidence type="ECO:0000313" key="2">
    <source>
        <dbReference type="EMBL" id="EGW34365.1"/>
    </source>
</evidence>
<proteinExistence type="predicted"/>
<evidence type="ECO:0008006" key="4">
    <source>
        <dbReference type="Google" id="ProtNLM"/>
    </source>
</evidence>
<feature type="compositionally biased region" description="Basic and acidic residues" evidence="1">
    <location>
        <begin position="22"/>
        <end position="32"/>
    </location>
</feature>
<dbReference type="EMBL" id="GL996500">
    <property type="protein sequence ID" value="EGW34365.1"/>
    <property type="molecule type" value="Genomic_DNA"/>
</dbReference>
<protein>
    <recommendedName>
        <fullName evidence="4">F-box domain-containing protein</fullName>
    </recommendedName>
</protein>
<dbReference type="RefSeq" id="XP_007373949.1">
    <property type="nucleotide sequence ID" value="XM_007373887.1"/>
</dbReference>
<organism evidence="3">
    <name type="scientific">Spathaspora passalidarum (strain NRRL Y-27907 / 11-Y1)</name>
    <dbReference type="NCBI Taxonomy" id="619300"/>
    <lineage>
        <taxon>Eukaryota</taxon>
        <taxon>Fungi</taxon>
        <taxon>Dikarya</taxon>
        <taxon>Ascomycota</taxon>
        <taxon>Saccharomycotina</taxon>
        <taxon>Pichiomycetes</taxon>
        <taxon>Debaryomycetaceae</taxon>
        <taxon>Spathaspora</taxon>
    </lineage>
</organism>
<evidence type="ECO:0000313" key="3">
    <source>
        <dbReference type="Proteomes" id="UP000000709"/>
    </source>
</evidence>
<accession>G3AI51</accession>
<dbReference type="GeneID" id="18871332"/>
<sequence>MDETASKRRKLRSSTRNALNIDDSKVKSEERSSSTQTTFYKSELLDMKVEPVISVCSESPETNATTEKEKGASGFTKMKPELITFLSISESIILSIFSYINQIDTINIRLVNKELYRLGSIKLFNSIFVYLPEDNSITVVGISKSKNVYLPFQTQYTIVNGFNDFNKVLGKSQLSLVKNVLLRIKNPNSHSDYVYTYLTEKCPWITVDVEMFDSTMFQKQFARLDKISQLRVHNKFQFSTNISDNFTIKQLHIKGSEKIDSDPLRLIPHLKALNTLCICSNVKNVLSQFKHRKISKLKIKHLGFHVPQLPIRKMGDVFILSDITSLELIFDNNITPYSDLHWLSLNATNLRSIGITWSNASFRKIMEMFWGHKLYQIKLHTTSEEKKNFTAQEIKTIIEGHKQSVLYVAVTAGAEFSSTAWESNRIHQRTKAAAVNTGSYSKKWRDNFPRERYPNLKFIRINNDVNLL</sequence>
<reference evidence="2 3" key="1">
    <citation type="journal article" date="2011" name="Proc. Natl. Acad. Sci. U.S.A.">
        <title>Comparative genomics of xylose-fermenting fungi for enhanced biofuel production.</title>
        <authorList>
            <person name="Wohlbach D.J."/>
            <person name="Kuo A."/>
            <person name="Sato T.K."/>
            <person name="Potts K.M."/>
            <person name="Salamov A.A."/>
            <person name="LaButti K.M."/>
            <person name="Sun H."/>
            <person name="Clum A."/>
            <person name="Pangilinan J.L."/>
            <person name="Lindquist E.A."/>
            <person name="Lucas S."/>
            <person name="Lapidus A."/>
            <person name="Jin M."/>
            <person name="Gunawan C."/>
            <person name="Balan V."/>
            <person name="Dale B.E."/>
            <person name="Jeffries T.W."/>
            <person name="Zinkel R."/>
            <person name="Barry K.W."/>
            <person name="Grigoriev I.V."/>
            <person name="Gasch A.P."/>
        </authorList>
    </citation>
    <scope>NUCLEOTIDE SEQUENCE [LARGE SCALE GENOMIC DNA]</scope>
    <source>
        <strain evidence="3">NRRL Y-27907 / 11-Y1</strain>
    </source>
</reference>
<gene>
    <name evidence="2" type="ORF">SPAPADRAFT_49409</name>
</gene>